<dbReference type="SMART" id="SM00490">
    <property type="entry name" value="HELICc"/>
    <property type="match status" value="1"/>
</dbReference>
<protein>
    <recommendedName>
        <fullName evidence="1">Helicase C-terminal domain-containing protein</fullName>
    </recommendedName>
</protein>
<dbReference type="Gene3D" id="3.40.50.300">
    <property type="entry name" value="P-loop containing nucleotide triphosphate hydrolases"/>
    <property type="match status" value="1"/>
</dbReference>
<dbReference type="InterPro" id="IPR001650">
    <property type="entry name" value="Helicase_C-like"/>
</dbReference>
<dbReference type="EMBL" id="CAJNNV010000207">
    <property type="protein sequence ID" value="CAE8581808.1"/>
    <property type="molecule type" value="Genomic_DNA"/>
</dbReference>
<keyword evidence="3" id="KW-1185">Reference proteome</keyword>
<dbReference type="CDD" id="cd18787">
    <property type="entry name" value="SF2_C_DEAD"/>
    <property type="match status" value="1"/>
</dbReference>
<organism evidence="2 3">
    <name type="scientific">Polarella glacialis</name>
    <name type="common">Dinoflagellate</name>
    <dbReference type="NCBI Taxonomy" id="89957"/>
    <lineage>
        <taxon>Eukaryota</taxon>
        <taxon>Sar</taxon>
        <taxon>Alveolata</taxon>
        <taxon>Dinophyceae</taxon>
        <taxon>Suessiales</taxon>
        <taxon>Suessiaceae</taxon>
        <taxon>Polarella</taxon>
    </lineage>
</organism>
<dbReference type="OMA" id="ACKIPEM"/>
<proteinExistence type="predicted"/>
<reference evidence="2" key="1">
    <citation type="submission" date="2021-02" db="EMBL/GenBank/DDBJ databases">
        <authorList>
            <person name="Dougan E. K."/>
            <person name="Rhodes N."/>
            <person name="Thang M."/>
            <person name="Chan C."/>
        </authorList>
    </citation>
    <scope>NUCLEOTIDE SEQUENCE</scope>
</reference>
<comment type="caution">
    <text evidence="2">The sequence shown here is derived from an EMBL/GenBank/DDBJ whole genome shotgun (WGS) entry which is preliminary data.</text>
</comment>
<evidence type="ECO:0000313" key="2">
    <source>
        <dbReference type="EMBL" id="CAE8581808.1"/>
    </source>
</evidence>
<dbReference type="PANTHER" id="PTHR47958">
    <property type="entry name" value="ATP-DEPENDENT RNA HELICASE DBP3"/>
    <property type="match status" value="1"/>
</dbReference>
<feature type="domain" description="Helicase C-terminal" evidence="1">
    <location>
        <begin position="1"/>
        <end position="129"/>
    </location>
</feature>
<dbReference type="Pfam" id="PF00271">
    <property type="entry name" value="Helicase_C"/>
    <property type="match status" value="1"/>
</dbReference>
<dbReference type="SUPFAM" id="SSF52540">
    <property type="entry name" value="P-loop containing nucleoside triphosphate hydrolases"/>
    <property type="match status" value="1"/>
</dbReference>
<evidence type="ECO:0000313" key="3">
    <source>
        <dbReference type="Proteomes" id="UP000654075"/>
    </source>
</evidence>
<accession>A0A813D828</accession>
<dbReference type="AlphaFoldDB" id="A0A813D828"/>
<dbReference type="Proteomes" id="UP000654075">
    <property type="component" value="Unassembled WGS sequence"/>
</dbReference>
<dbReference type="OrthoDB" id="10265785at2759"/>
<dbReference type="InterPro" id="IPR027417">
    <property type="entry name" value="P-loop_NTPase"/>
</dbReference>
<sequence>MRNAGHSVSLICGTQSSGEERMDPALRDNVMDEFRNGVTRVLIATDVLARGIDVPQVTLVVNYEMPVSYQSRGADYETYLHRVGRTGRFGLRGIAVNLVTDAEKFRVDEVCSFFACKIPEMDSDFEQLEERLRLLR</sequence>
<dbReference type="PROSITE" id="PS51194">
    <property type="entry name" value="HELICASE_CTER"/>
    <property type="match status" value="1"/>
</dbReference>
<evidence type="ECO:0000259" key="1">
    <source>
        <dbReference type="PROSITE" id="PS51194"/>
    </source>
</evidence>
<name>A0A813D828_POLGL</name>
<gene>
    <name evidence="2" type="ORF">PGLA1383_LOCUS819</name>
</gene>